<dbReference type="SUPFAM" id="SSF56300">
    <property type="entry name" value="Metallo-dependent phosphatases"/>
    <property type="match status" value="1"/>
</dbReference>
<reference evidence="4" key="1">
    <citation type="submission" date="2020-06" db="EMBL/GenBank/DDBJ databases">
        <title>Characterization of fructooligosaccharide metabolism and fructooligosaccharide-degrading enzymes in human commensal butyrate producers.</title>
        <authorList>
            <person name="Tanno H."/>
            <person name="Fujii T."/>
            <person name="Hirano K."/>
            <person name="Maeno S."/>
            <person name="Tonozuka T."/>
            <person name="Sakamoto M."/>
            <person name="Ohkuma M."/>
            <person name="Tochio T."/>
            <person name="Endo A."/>
        </authorList>
    </citation>
    <scope>NUCLEOTIDE SEQUENCE</scope>
    <source>
        <strain evidence="4">JCM 17466</strain>
    </source>
</reference>
<dbReference type="PANTHER" id="PTHR11124">
    <property type="entry name" value="VACUOLAR SORTING PROTEIN VPS29"/>
    <property type="match status" value="1"/>
</dbReference>
<evidence type="ECO:0000313" key="4">
    <source>
        <dbReference type="EMBL" id="GFO85998.1"/>
    </source>
</evidence>
<evidence type="ECO:0000256" key="1">
    <source>
        <dbReference type="ARBA" id="ARBA00008950"/>
    </source>
</evidence>
<dbReference type="InterPro" id="IPR024654">
    <property type="entry name" value="Calcineurin-like_PHP_lpxH"/>
</dbReference>
<gene>
    <name evidence="4" type="ORF">ANBU17_23450</name>
</gene>
<dbReference type="InterPro" id="IPR029052">
    <property type="entry name" value="Metallo-depent_PP-like"/>
</dbReference>
<comment type="cofactor">
    <cofactor evidence="2">
        <name>a divalent metal cation</name>
        <dbReference type="ChEBI" id="CHEBI:60240"/>
    </cofactor>
</comment>
<evidence type="ECO:0000256" key="2">
    <source>
        <dbReference type="RuleBase" id="RU362039"/>
    </source>
</evidence>
<feature type="domain" description="Calcineurin-like phosphoesterase" evidence="3">
    <location>
        <begin position="1"/>
        <end position="148"/>
    </location>
</feature>
<accession>A0A916QCA4</accession>
<comment type="similarity">
    <text evidence="1 2">Belongs to the metallophosphoesterase superfamily. YfcE family.</text>
</comment>
<dbReference type="Proteomes" id="UP000613208">
    <property type="component" value="Unassembled WGS sequence"/>
</dbReference>
<organism evidence="4 5">
    <name type="scientific">Anaerostipes butyraticus</name>
    <dbReference type="NCBI Taxonomy" id="645466"/>
    <lineage>
        <taxon>Bacteria</taxon>
        <taxon>Bacillati</taxon>
        <taxon>Bacillota</taxon>
        <taxon>Clostridia</taxon>
        <taxon>Lachnospirales</taxon>
        <taxon>Lachnospiraceae</taxon>
        <taxon>Anaerostipes</taxon>
    </lineage>
</organism>
<dbReference type="NCBIfam" id="TIGR00040">
    <property type="entry name" value="yfcE"/>
    <property type="match status" value="1"/>
</dbReference>
<dbReference type="GO" id="GO:0016787">
    <property type="term" value="F:hydrolase activity"/>
    <property type="evidence" value="ECO:0007669"/>
    <property type="project" value="UniProtKB-UniRule"/>
</dbReference>
<dbReference type="InterPro" id="IPR041802">
    <property type="entry name" value="MPP_YfcE"/>
</dbReference>
<name>A0A916QCA4_9FIRM</name>
<protein>
    <recommendedName>
        <fullName evidence="2">Phosphoesterase</fullName>
        <ecNumber evidence="2">3.1.4.-</ecNumber>
    </recommendedName>
</protein>
<keyword evidence="2" id="KW-0479">Metal-binding</keyword>
<dbReference type="EC" id="3.1.4.-" evidence="2"/>
<dbReference type="RefSeq" id="WP_201311677.1">
    <property type="nucleotide sequence ID" value="NZ_BLYI01000047.1"/>
</dbReference>
<sequence length="169" mass="19226">MRILVISDSHGRNDDIKGVLDQVGDIDMMIHCGDVERGDSYIREIAGCPVVMVAGNNDYYLDLPSEEEVQIGDYKVLVTHGHGYYVNSGVEYLREHALEYGYDIVMYGHTHVPFIEIGEDVTILNPGSISYPRQPGRKPTFLMMEIDDEGQAHYAHGYYREQFGELMLY</sequence>
<evidence type="ECO:0000259" key="3">
    <source>
        <dbReference type="Pfam" id="PF12850"/>
    </source>
</evidence>
<keyword evidence="5" id="KW-1185">Reference proteome</keyword>
<dbReference type="CDD" id="cd00841">
    <property type="entry name" value="MPP_YfcE"/>
    <property type="match status" value="1"/>
</dbReference>
<dbReference type="EMBL" id="BLYI01000047">
    <property type="protein sequence ID" value="GFO85998.1"/>
    <property type="molecule type" value="Genomic_DNA"/>
</dbReference>
<dbReference type="Gene3D" id="3.60.21.10">
    <property type="match status" value="1"/>
</dbReference>
<dbReference type="InterPro" id="IPR000979">
    <property type="entry name" value="Phosphodiesterase_MJ0936/Vps29"/>
</dbReference>
<evidence type="ECO:0000313" key="5">
    <source>
        <dbReference type="Proteomes" id="UP000613208"/>
    </source>
</evidence>
<comment type="caution">
    <text evidence="4">The sequence shown here is derived from an EMBL/GenBank/DDBJ whole genome shotgun (WGS) entry which is preliminary data.</text>
</comment>
<dbReference type="Pfam" id="PF12850">
    <property type="entry name" value="Metallophos_2"/>
    <property type="match status" value="1"/>
</dbReference>
<dbReference type="GO" id="GO:0046872">
    <property type="term" value="F:metal ion binding"/>
    <property type="evidence" value="ECO:0007669"/>
    <property type="project" value="UniProtKB-KW"/>
</dbReference>
<proteinExistence type="inferred from homology"/>
<dbReference type="AlphaFoldDB" id="A0A916QCA4"/>